<sequence length="79" mass="9503">MDRSVSMYGSLSLHIDICIWMWISKSRYACMERKRSILPIYGCLDMMDMHIYIYRFLTCHSAMRIPYGKCLRHEESTTR</sequence>
<dbReference type="EMBL" id="LKAM01000001">
    <property type="protein sequence ID" value="KUM50693.1"/>
    <property type="molecule type" value="Genomic_DNA"/>
</dbReference>
<geneLocation type="mitochondrion" evidence="1"/>
<organism evidence="1">
    <name type="scientific">Picea glauca</name>
    <name type="common">White spruce</name>
    <name type="synonym">Pinus glauca</name>
    <dbReference type="NCBI Taxonomy" id="3330"/>
    <lineage>
        <taxon>Eukaryota</taxon>
        <taxon>Viridiplantae</taxon>
        <taxon>Streptophyta</taxon>
        <taxon>Embryophyta</taxon>
        <taxon>Tracheophyta</taxon>
        <taxon>Spermatophyta</taxon>
        <taxon>Pinopsida</taxon>
        <taxon>Pinidae</taxon>
        <taxon>Conifers I</taxon>
        <taxon>Pinales</taxon>
        <taxon>Pinaceae</taxon>
        <taxon>Picea</taxon>
    </lineage>
</organism>
<comment type="caution">
    <text evidence="1">The sequence shown here is derived from an EMBL/GenBank/DDBJ whole genome shotgun (WGS) entry which is preliminary data.</text>
</comment>
<evidence type="ECO:0000313" key="1">
    <source>
        <dbReference type="EMBL" id="KUM50693.1"/>
    </source>
</evidence>
<keyword evidence="1" id="KW-0496">Mitochondrion</keyword>
<dbReference type="AlphaFoldDB" id="A0A117NIZ5"/>
<gene>
    <name evidence="1" type="ORF">ABT39_MTgene537</name>
</gene>
<protein>
    <submittedName>
        <fullName evidence="1">Uncharacterized protein</fullName>
    </submittedName>
</protein>
<proteinExistence type="predicted"/>
<name>A0A117NIZ5_PICGL</name>
<accession>A0A117NIZ5</accession>
<reference evidence="1" key="1">
    <citation type="journal article" date="2015" name="Genome Biol. Evol.">
        <title>Organellar Genomes of White Spruce (Picea glauca): Assembly and Annotation.</title>
        <authorList>
            <person name="Jackman S.D."/>
            <person name="Warren R.L."/>
            <person name="Gibb E.A."/>
            <person name="Vandervalk B.P."/>
            <person name="Mohamadi H."/>
            <person name="Chu J."/>
            <person name="Raymond A."/>
            <person name="Pleasance S."/>
            <person name="Coope R."/>
            <person name="Wildung M.R."/>
            <person name="Ritland C.E."/>
            <person name="Bousquet J."/>
            <person name="Jones S.J."/>
            <person name="Bohlmann J."/>
            <person name="Birol I."/>
        </authorList>
    </citation>
    <scope>NUCLEOTIDE SEQUENCE [LARGE SCALE GENOMIC DNA]</scope>
    <source>
        <tissue evidence="1">Flushing bud</tissue>
    </source>
</reference>